<evidence type="ECO:0000313" key="5">
    <source>
        <dbReference type="Proteomes" id="UP000030993"/>
    </source>
</evidence>
<dbReference type="Pfam" id="PF05580">
    <property type="entry name" value="Peptidase_S55"/>
    <property type="match status" value="1"/>
</dbReference>
<comment type="caution">
    <text evidence="4">The sequence shown here is derived from an EMBL/GenBank/DDBJ whole genome shotgun (WGS) entry which is preliminary data.</text>
</comment>
<sequence>MNRFLNRLKKRALVAGIALSLAMGSISFAMPEIMPLTEVAPGMTGKGYTIIDQSGEIKSFDVEVVGVNGSSSKLASPRILIDLSGEMIKTTGGIVSGMSGSPIYVDGKLIGAASASFNNVYLDKRVMVTPIEYMLKLWDLPDNKNQTQLPQIDLKKIREEAAKKAEEEAKKAEEEAKTKEEQKSEGETAPQKASVEDSATKSEDAVKEEKPAEKEQTDNTYITKEELEAQKEAEAPEKQGEAPKENDEQDREKAWKMVSGFSGKGVDFLSEKIPGIKLRDAANWNSNAGPATIDYNATLEPGGAVGVAQIVGDYYMGAMGTVTAVDGKRVLAFGHGNTDRGNVNYFMTGADVFSTAHGPLDGMKIGHMTSIIGRVNQDRYDGIAGILGEYPQNVPVILTVNDTDLANSQTYHSFVAYDEEVVPLLTTAMVYDSMYKTIDRAINGTAKVHFRIRTDMGEDGVIERTNMFYNGSDVGKQAVGELNEILNTICTNKDREANIYDVKVDVFIGGQRMTASILSATPDKTEVCAGDKVIFKTTLKPYRQEKITVDVPYTVPKTQLPGTLNLDLHGGGLINVAKLLLAQQAGDASLEEDQSVKTEAKIKEMLKTACNNDIVVEPAAAPILTDEQQKAAVKEAIKQSKKLAENGNKSKVDNSKPVEAVQRTATDYVIENVIHTTLKIVGKKRKKLII</sequence>
<feature type="signal peptide" evidence="2">
    <location>
        <begin position="1"/>
        <end position="29"/>
    </location>
</feature>
<feature type="chain" id="PRO_5002071542" description="Peptidase S55 domain-containing protein" evidence="2">
    <location>
        <begin position="30"/>
        <end position="690"/>
    </location>
</feature>
<evidence type="ECO:0000256" key="2">
    <source>
        <dbReference type="SAM" id="SignalP"/>
    </source>
</evidence>
<dbReference type="STRING" id="82374.NZ47_07105"/>
<dbReference type="Proteomes" id="UP000030993">
    <property type="component" value="Unassembled WGS sequence"/>
</dbReference>
<reference evidence="4 5" key="1">
    <citation type="journal article" date="2013" name="PLoS ONE">
        <title>Identification and characterization of three novel lipases belonging to families II and V from Anaerovibrio lipolyticus 5ST.</title>
        <authorList>
            <person name="Prive F."/>
            <person name="Kaderbhai N.N."/>
            <person name="Girdwood S."/>
            <person name="Worgan H.J."/>
            <person name="Pinloche E."/>
            <person name="Scollan N.D."/>
            <person name="Huws S.A."/>
            <person name="Newbold C.J."/>
        </authorList>
    </citation>
    <scope>NUCLEOTIDE SEQUENCE [LARGE SCALE GENOMIC DNA]</scope>
    <source>
        <strain evidence="4 5">5S</strain>
    </source>
</reference>
<evidence type="ECO:0000256" key="1">
    <source>
        <dbReference type="SAM" id="MobiDB-lite"/>
    </source>
</evidence>
<dbReference type="PROSITE" id="PS51494">
    <property type="entry name" value="SPOIVB"/>
    <property type="match status" value="1"/>
</dbReference>
<evidence type="ECO:0000259" key="3">
    <source>
        <dbReference type="PROSITE" id="PS51494"/>
    </source>
</evidence>
<dbReference type="eggNOG" id="COG3064">
    <property type="taxonomic scope" value="Bacteria"/>
</dbReference>
<gene>
    <name evidence="4" type="ORF">NZ47_07105</name>
</gene>
<keyword evidence="5" id="KW-1185">Reference proteome</keyword>
<organism evidence="4 5">
    <name type="scientific">Anaerovibrio lipolyticus</name>
    <dbReference type="NCBI Taxonomy" id="82374"/>
    <lineage>
        <taxon>Bacteria</taxon>
        <taxon>Bacillati</taxon>
        <taxon>Bacillota</taxon>
        <taxon>Negativicutes</taxon>
        <taxon>Selenomonadales</taxon>
        <taxon>Selenomonadaceae</taxon>
        <taxon>Anaerovibrio</taxon>
    </lineage>
</organism>
<dbReference type="InterPro" id="IPR008763">
    <property type="entry name" value="Peptidase_S55"/>
</dbReference>
<feature type="region of interest" description="Disordered" evidence="1">
    <location>
        <begin position="165"/>
        <end position="252"/>
    </location>
</feature>
<protein>
    <recommendedName>
        <fullName evidence="3">Peptidase S55 domain-containing protein</fullName>
    </recommendedName>
</protein>
<feature type="domain" description="Peptidase S55" evidence="3">
    <location>
        <begin position="1"/>
        <end position="150"/>
    </location>
</feature>
<keyword evidence="2" id="KW-0732">Signal</keyword>
<accession>A0A0B2K1J4</accession>
<evidence type="ECO:0000313" key="4">
    <source>
        <dbReference type="EMBL" id="KHM52047.1"/>
    </source>
</evidence>
<dbReference type="SUPFAM" id="SSF50494">
    <property type="entry name" value="Trypsin-like serine proteases"/>
    <property type="match status" value="1"/>
</dbReference>
<name>A0A0B2K1J4_9FIRM</name>
<dbReference type="InterPro" id="IPR009003">
    <property type="entry name" value="Peptidase_S1_PA"/>
</dbReference>
<dbReference type="AlphaFoldDB" id="A0A0B2K1J4"/>
<dbReference type="EMBL" id="JSCE01000145">
    <property type="protein sequence ID" value="KHM52047.1"/>
    <property type="molecule type" value="Genomic_DNA"/>
</dbReference>
<feature type="compositionally biased region" description="Basic and acidic residues" evidence="1">
    <location>
        <begin position="165"/>
        <end position="186"/>
    </location>
</feature>
<proteinExistence type="predicted"/>
<feature type="compositionally biased region" description="Basic and acidic residues" evidence="1">
    <location>
        <begin position="194"/>
        <end position="252"/>
    </location>
</feature>